<dbReference type="EMBL" id="CP065745">
    <property type="protein sequence ID" value="QPR53824.1"/>
    <property type="molecule type" value="Genomic_DNA"/>
</dbReference>
<dbReference type="InterPro" id="IPR027791">
    <property type="entry name" value="Galactosyl_T_C"/>
</dbReference>
<organism evidence="4 5">
    <name type="scientific">Aeromonas allosaccharophila</name>
    <dbReference type="NCBI Taxonomy" id="656"/>
    <lineage>
        <taxon>Bacteria</taxon>
        <taxon>Pseudomonadati</taxon>
        <taxon>Pseudomonadota</taxon>
        <taxon>Gammaproteobacteria</taxon>
        <taxon>Aeromonadales</taxon>
        <taxon>Aeromonadaceae</taxon>
        <taxon>Aeromonas</taxon>
    </lineage>
</organism>
<dbReference type="Pfam" id="PF00535">
    <property type="entry name" value="Glycos_transf_2"/>
    <property type="match status" value="1"/>
</dbReference>
<dbReference type="RefSeq" id="WP_197928201.1">
    <property type="nucleotide sequence ID" value="NZ_CP065745.1"/>
</dbReference>
<name>A0A7T2PDL8_9GAMM</name>
<reference evidence="4 5" key="1">
    <citation type="submission" date="2020-12" db="EMBL/GenBank/DDBJ databases">
        <title>FDA dAtabase for Regulatory Grade micrObial Sequences (FDA-ARGOS): Supporting development and validation of Infectious Disease Dx tests.</title>
        <authorList>
            <person name="Sproer C."/>
            <person name="Gronow S."/>
            <person name="Severitt S."/>
            <person name="Schroder I."/>
            <person name="Tallon L."/>
            <person name="Sadzewicz L."/>
            <person name="Zhao X."/>
            <person name="Boylan J."/>
            <person name="Ott S."/>
            <person name="Bowen H."/>
            <person name="Vavikolanu K."/>
            <person name="Mehta A."/>
            <person name="Aluvathingal J."/>
            <person name="Nadendla S."/>
            <person name="Lowell S."/>
            <person name="Myers T."/>
            <person name="Yan Y."/>
            <person name="Sichtig H."/>
        </authorList>
    </citation>
    <scope>NUCLEOTIDE SEQUENCE [LARGE SCALE GENOMIC DNA]</scope>
    <source>
        <strain evidence="4 5">FDAARGOS_933</strain>
    </source>
</reference>
<dbReference type="PANTHER" id="PTHR43685">
    <property type="entry name" value="GLYCOSYLTRANSFERASE"/>
    <property type="match status" value="1"/>
</dbReference>
<evidence type="ECO:0000313" key="5">
    <source>
        <dbReference type="Proteomes" id="UP000595101"/>
    </source>
</evidence>
<sequence>MKASVIIAFYNNLKALKIILSALNNQFEDNFEVIIADDGSREDVVSEIKSIQTGFSYHIKHVWHEDKGFRKNKILNQAVLLASNEYMIFIDGDCIPQANFVRDHLENAEVGCFLNGRRADLSPSFSQKITLVRPESFLKENLFFMLAEYIFLGKGKNIEKGIRITNRFLSRWLNRKNKGIVGCNFSLYKKDLTYINGFDERYEAAGVGEDTDVEFRLKLAGFRCKNIFYLANQVHMYHKELPRDRVNDEIYASVVKNGEYFTPWGIEKKAIE</sequence>
<gene>
    <name evidence="4" type="ORF">I6G90_15405</name>
</gene>
<feature type="domain" description="Glycosyltransferase 2-like" evidence="2">
    <location>
        <begin position="4"/>
        <end position="110"/>
    </location>
</feature>
<dbReference type="Proteomes" id="UP000595101">
    <property type="component" value="Chromosome"/>
</dbReference>
<dbReference type="InterPro" id="IPR001173">
    <property type="entry name" value="Glyco_trans_2-like"/>
</dbReference>
<dbReference type="SUPFAM" id="SSF53448">
    <property type="entry name" value="Nucleotide-diphospho-sugar transferases"/>
    <property type="match status" value="1"/>
</dbReference>
<dbReference type="AlphaFoldDB" id="A0A7T2PDL8"/>
<evidence type="ECO:0000313" key="4">
    <source>
        <dbReference type="EMBL" id="QPR53824.1"/>
    </source>
</evidence>
<dbReference type="KEGG" id="aall:I6G90_15405"/>
<dbReference type="Gene3D" id="3.90.550.10">
    <property type="entry name" value="Spore Coat Polysaccharide Biosynthesis Protein SpsA, Chain A"/>
    <property type="match status" value="1"/>
</dbReference>
<protein>
    <submittedName>
        <fullName evidence="4">Glycosyltransferase</fullName>
    </submittedName>
</protein>
<keyword evidence="1 4" id="KW-0808">Transferase</keyword>
<proteinExistence type="predicted"/>
<dbReference type="GeneID" id="60787022"/>
<evidence type="ECO:0000256" key="1">
    <source>
        <dbReference type="ARBA" id="ARBA00022679"/>
    </source>
</evidence>
<feature type="domain" description="Galactosyltransferase C-terminal" evidence="3">
    <location>
        <begin position="176"/>
        <end position="239"/>
    </location>
</feature>
<evidence type="ECO:0000259" key="3">
    <source>
        <dbReference type="Pfam" id="PF02709"/>
    </source>
</evidence>
<accession>A0A7T2PDL8</accession>
<dbReference type="Pfam" id="PF02709">
    <property type="entry name" value="Glyco_transf_7C"/>
    <property type="match status" value="1"/>
</dbReference>
<dbReference type="PANTHER" id="PTHR43685:SF3">
    <property type="entry name" value="SLR2126 PROTEIN"/>
    <property type="match status" value="1"/>
</dbReference>
<evidence type="ECO:0000259" key="2">
    <source>
        <dbReference type="Pfam" id="PF00535"/>
    </source>
</evidence>
<dbReference type="InterPro" id="IPR050834">
    <property type="entry name" value="Glycosyltransf_2"/>
</dbReference>
<dbReference type="GO" id="GO:0016740">
    <property type="term" value="F:transferase activity"/>
    <property type="evidence" value="ECO:0007669"/>
    <property type="project" value="UniProtKB-KW"/>
</dbReference>
<dbReference type="InterPro" id="IPR029044">
    <property type="entry name" value="Nucleotide-diphossugar_trans"/>
</dbReference>